<dbReference type="Proteomes" id="UP000694920">
    <property type="component" value="Unplaced"/>
</dbReference>
<name>A0AAJ7FH60_CEPCN</name>
<dbReference type="KEGG" id="ccin:107266039"/>
<organism evidence="2 3">
    <name type="scientific">Cephus cinctus</name>
    <name type="common">Wheat stem sawfly</name>
    <dbReference type="NCBI Taxonomy" id="211228"/>
    <lineage>
        <taxon>Eukaryota</taxon>
        <taxon>Metazoa</taxon>
        <taxon>Ecdysozoa</taxon>
        <taxon>Arthropoda</taxon>
        <taxon>Hexapoda</taxon>
        <taxon>Insecta</taxon>
        <taxon>Pterygota</taxon>
        <taxon>Neoptera</taxon>
        <taxon>Endopterygota</taxon>
        <taxon>Hymenoptera</taxon>
        <taxon>Cephoidea</taxon>
        <taxon>Cephidae</taxon>
        <taxon>Cephus</taxon>
    </lineage>
</organism>
<evidence type="ECO:0000313" key="2">
    <source>
        <dbReference type="Proteomes" id="UP000694920"/>
    </source>
</evidence>
<dbReference type="AlphaFoldDB" id="A0AAJ7FH60"/>
<reference evidence="3" key="1">
    <citation type="submission" date="2025-08" db="UniProtKB">
        <authorList>
            <consortium name="RefSeq"/>
        </authorList>
    </citation>
    <scope>IDENTIFICATION</scope>
</reference>
<evidence type="ECO:0000313" key="3">
    <source>
        <dbReference type="RefSeq" id="XP_015591600.1"/>
    </source>
</evidence>
<sequence>MGDNQASYGALLARINEDNLNQLIHACIDEVCGYPGLSHQPFANNVDLNKDEYIVVHKLFLRILSNPAILHPNEEKVLEEYYQDFPSEVQRSLLKCLRARRNQMSAVFFKKHAKKFATTLMDFNWRLILLMGSSKIASLKEPVLQLDLLVEDQQDDRIVGIELNRDELDSLINVLESIPH</sequence>
<dbReference type="PROSITE" id="PS51269">
    <property type="entry name" value="COMM"/>
    <property type="match status" value="1"/>
</dbReference>
<dbReference type="RefSeq" id="XP_015591600.1">
    <property type="nucleotide sequence ID" value="XM_015736114.2"/>
</dbReference>
<feature type="domain" description="COMM" evidence="1">
    <location>
        <begin position="119"/>
        <end position="180"/>
    </location>
</feature>
<dbReference type="Pfam" id="PF07258">
    <property type="entry name" value="COMM_domain"/>
    <property type="match status" value="1"/>
</dbReference>
<gene>
    <name evidence="3" type="primary">LOC107266039</name>
</gene>
<proteinExistence type="predicted"/>
<accession>A0AAJ7FH60</accession>
<dbReference type="GeneID" id="107266039"/>
<evidence type="ECO:0000259" key="1">
    <source>
        <dbReference type="PROSITE" id="PS51269"/>
    </source>
</evidence>
<dbReference type="Pfam" id="PF22838">
    <property type="entry name" value="COMMD8_HN"/>
    <property type="match status" value="1"/>
</dbReference>
<keyword evidence="2" id="KW-1185">Reference proteome</keyword>
<dbReference type="InterPro" id="IPR055184">
    <property type="entry name" value="COMMD8_HN"/>
</dbReference>
<dbReference type="InterPro" id="IPR017920">
    <property type="entry name" value="COMM"/>
</dbReference>
<protein>
    <submittedName>
        <fullName evidence="3">COMM domain-containing protein 8</fullName>
    </submittedName>
</protein>